<feature type="compositionally biased region" description="Polar residues" evidence="1">
    <location>
        <begin position="1860"/>
        <end position="1876"/>
    </location>
</feature>
<feature type="compositionally biased region" description="Low complexity" evidence="1">
    <location>
        <begin position="1369"/>
        <end position="1382"/>
    </location>
</feature>
<dbReference type="Proteomes" id="UP000224006">
    <property type="component" value="Chromosome V"/>
</dbReference>
<dbReference type="GeneID" id="40311125"/>
<dbReference type="PANTHER" id="PTHR34491:SF74">
    <property type="entry name" value="DUF4456 DOMAIN-CONTAINING PROTEIN"/>
    <property type="match status" value="1"/>
</dbReference>
<evidence type="ECO:0000256" key="1">
    <source>
        <dbReference type="SAM" id="MobiDB-lite"/>
    </source>
</evidence>
<evidence type="ECO:0000313" key="3">
    <source>
        <dbReference type="Proteomes" id="UP000224006"/>
    </source>
</evidence>
<feature type="compositionally biased region" description="Basic and acidic residues" evidence="1">
    <location>
        <begin position="2454"/>
        <end position="2464"/>
    </location>
</feature>
<feature type="region of interest" description="Disordered" evidence="1">
    <location>
        <begin position="2442"/>
        <end position="2548"/>
    </location>
</feature>
<feature type="region of interest" description="Disordered" evidence="1">
    <location>
        <begin position="1660"/>
        <end position="1741"/>
    </location>
</feature>
<dbReference type="OrthoDB" id="349242at2759"/>
<feature type="region of interest" description="Disordered" evidence="1">
    <location>
        <begin position="1085"/>
        <end position="1122"/>
    </location>
</feature>
<feature type="compositionally biased region" description="Low complexity" evidence="1">
    <location>
        <begin position="1765"/>
        <end position="1786"/>
    </location>
</feature>
<feature type="compositionally biased region" description="Basic residues" evidence="1">
    <location>
        <begin position="793"/>
        <end position="802"/>
    </location>
</feature>
<accession>A0A2A9MIS9</accession>
<feature type="region of interest" description="Disordered" evidence="1">
    <location>
        <begin position="897"/>
        <end position="988"/>
    </location>
</feature>
<feature type="compositionally biased region" description="Basic and acidic residues" evidence="1">
    <location>
        <begin position="1882"/>
        <end position="1891"/>
    </location>
</feature>
<dbReference type="SUPFAM" id="SSF46565">
    <property type="entry name" value="Chaperone J-domain"/>
    <property type="match status" value="1"/>
</dbReference>
<feature type="region of interest" description="Disordered" evidence="1">
    <location>
        <begin position="2369"/>
        <end position="2415"/>
    </location>
</feature>
<comment type="caution">
    <text evidence="2">The sequence shown here is derived from an EMBL/GenBank/DDBJ whole genome shotgun (WGS) entry which is preliminary data.</text>
</comment>
<dbReference type="PANTHER" id="PTHR34491">
    <property type="entry name" value="A-TYPE INCLUSION PROTEIN, PUTATIVE-RELATED"/>
    <property type="match status" value="1"/>
</dbReference>
<dbReference type="Gene3D" id="1.10.287.110">
    <property type="entry name" value="DnaJ domain"/>
    <property type="match status" value="1"/>
</dbReference>
<dbReference type="KEGG" id="bbes:BESB_061970"/>
<gene>
    <name evidence="2" type="ORF">BESB_061970</name>
</gene>
<dbReference type="RefSeq" id="XP_029219319.1">
    <property type="nucleotide sequence ID" value="XM_029364611.1"/>
</dbReference>
<reference evidence="2 3" key="1">
    <citation type="submission" date="2017-09" db="EMBL/GenBank/DDBJ databases">
        <title>Genome sequencing of Besnoitia besnoiti strain Bb-Ger1.</title>
        <authorList>
            <person name="Schares G."/>
            <person name="Venepally P."/>
            <person name="Lorenzi H.A."/>
        </authorList>
    </citation>
    <scope>NUCLEOTIDE SEQUENCE [LARGE SCALE GENOMIC DNA]</scope>
    <source>
        <strain evidence="2 3">Bb-Ger1</strain>
    </source>
</reference>
<feature type="region of interest" description="Disordered" evidence="1">
    <location>
        <begin position="2774"/>
        <end position="2835"/>
    </location>
</feature>
<feature type="compositionally biased region" description="Basic and acidic residues" evidence="1">
    <location>
        <begin position="334"/>
        <end position="344"/>
    </location>
</feature>
<dbReference type="InterPro" id="IPR001623">
    <property type="entry name" value="DnaJ_domain"/>
</dbReference>
<feature type="compositionally biased region" description="Basic and acidic residues" evidence="1">
    <location>
        <begin position="1240"/>
        <end position="1255"/>
    </location>
</feature>
<dbReference type="CDD" id="cd06257">
    <property type="entry name" value="DnaJ"/>
    <property type="match status" value="1"/>
</dbReference>
<dbReference type="InterPro" id="IPR036869">
    <property type="entry name" value="J_dom_sf"/>
</dbReference>
<feature type="compositionally biased region" description="Low complexity" evidence="1">
    <location>
        <begin position="466"/>
        <end position="475"/>
    </location>
</feature>
<feature type="compositionally biased region" description="Low complexity" evidence="1">
    <location>
        <begin position="1150"/>
        <end position="1169"/>
    </location>
</feature>
<feature type="compositionally biased region" description="Basic residues" evidence="1">
    <location>
        <begin position="940"/>
        <end position="958"/>
    </location>
</feature>
<dbReference type="VEuPathDB" id="ToxoDB:BESB_061970"/>
<feature type="compositionally biased region" description="Basic and acidic residues" evidence="1">
    <location>
        <begin position="2054"/>
        <end position="2081"/>
    </location>
</feature>
<feature type="compositionally biased region" description="Low complexity" evidence="1">
    <location>
        <begin position="1831"/>
        <end position="1847"/>
    </location>
</feature>
<feature type="region of interest" description="Disordered" evidence="1">
    <location>
        <begin position="60"/>
        <end position="103"/>
    </location>
</feature>
<feature type="compositionally biased region" description="Low complexity" evidence="1">
    <location>
        <begin position="1664"/>
        <end position="1704"/>
    </location>
</feature>
<feature type="compositionally biased region" description="Basic and acidic residues" evidence="1">
    <location>
        <begin position="1574"/>
        <end position="1611"/>
    </location>
</feature>
<feature type="compositionally biased region" description="Low complexity" evidence="1">
    <location>
        <begin position="90"/>
        <end position="103"/>
    </location>
</feature>
<name>A0A2A9MIS9_BESBE</name>
<feature type="compositionally biased region" description="Polar residues" evidence="1">
    <location>
        <begin position="1949"/>
        <end position="1964"/>
    </location>
</feature>
<feature type="compositionally biased region" description="Basic and acidic residues" evidence="1">
    <location>
        <begin position="2022"/>
        <end position="2038"/>
    </location>
</feature>
<feature type="region of interest" description="Disordered" evidence="1">
    <location>
        <begin position="2249"/>
        <end position="2342"/>
    </location>
</feature>
<feature type="compositionally biased region" description="Low complexity" evidence="1">
    <location>
        <begin position="2164"/>
        <end position="2173"/>
    </location>
</feature>
<keyword evidence="3" id="KW-1185">Reference proteome</keyword>
<feature type="region of interest" description="Disordered" evidence="1">
    <location>
        <begin position="431"/>
        <end position="515"/>
    </location>
</feature>
<proteinExistence type="predicted"/>
<sequence>MENLNTPPMGRAKPEMVGGSPSGSAPEQQLLLKKLMLQMQEQQRQLQQQMQQIQRLQVELAERSQNSPGESDSCRAGHTADSPQGGAGGSSTSSAPSANCVGSASSATASAFGTALPRKDASAAPRELGSAALLTDVAAARGGHRSPNLQHHALPASLPRHPGVPLRPLSRQQFVADVVAATASAAAPAALSPRHSEAASVSGPRMMSAVRLWRPPLTAPVCISFVAPASSAFEAQETTSAASSASSGRIPPMPLSASSNSSSQEIASCAPPAASCAPPAASCAPPAASCAPPAASCAPPAASCAPPTASCAPPAASCAPPAASYAPPAASRTALRDLRSDRPRSQGPSCVPPAKATDERILPRVGLAHDALQRAPSATVTGAPAVAGRTVLLSAELVRGAEGGQSLQCQSLQSSATGGLPSRALPQGTGACRAAAGGATGRSSTATPPSAAPQGCPPSGFRPSSLAGRAPLRVPRLPPGLRRRSAGPLVALRRPQQRVASRDSPAVDAEATKSESGCLERRTLPAEFGADFELVEEVLKEARACLSDSPPAAVAGRHQEEDADCDTLLQELLGGVPGSVEKEKKPRARRMTEKKEPKGRGCTKGDKKREETPELGEGREPRDRDPETRAEEGGQACRRTRRGKPAVSKTKDEAARDGQAAEAESMLHLPEVTSGPASETAKPATPGGTTALSRPSDDADEDAEEFLTFIGASPARPSCRGRAANAWRGHPYPLCPVAAPATRHRVDSRRQAVCMCRGDNGSSSPLSSLGPSYFCLPLRGPAHHGPGASRGVPRGRRGRLHDRSRSASPAVCSSRYSLPCSPLVREELSSRVSPFPPQPPCCPLGALVPSAASPSSCLSPLPISASSSGLRPGVARRGGSGTDLACAGAAPLARKGPAPVFGRCPGGHAVSSPRRENESFSPRPRGASGRGGPRDFPRRGVGRGRAWRREERRRHHASLRPQQRSRSCSPARHARDSSPSSPSSSFRFPAARDFAGSRAPAVAPTAGTDLSVSAPPLFHLSALETTSTSAGGLGAFPASTSGSPQVNEECGMEEDSKMQVLRHELRIALAASSSVKSEAACAASASLSRAPESPDKREQTINPSKLSPSRHAPSKTTKAGAPVNAFSAVPSALGSVTAAATARKAETAEQHAAATSSAAADASQSASASSPPPPPGQGAAESGCGAVEVERDRASGSTRTVVDAEKRPGAPRPKARAPAPEREPLSAPGDDAGAAQRSAGETERTSPPSRDKTPDGLRGVPTPHAAPRCASTVRCGEGRGARVRPSAGRPAAGLGPVSSEASRESRGYLLSADARLRSRGEDGLNASVRPAQKCEASRPPLAQAREEAAKRQPCAEAAPHVSPDLLAYASPSLTSLSPSRSPEAASRDSLSPSSRPAGEVQEAHVEMAKGEGNAGVRGAATEGDTRDGTRNDSPLVSTALSPCRHVPPPPEREATGSVEEEASVDGSQEFIPGEGSSPRTQEGEYRSARGVPPEASTANACTLPQSQARATLSGKAPAPADAQPRRNNQRTGERTANEAEGSDACGRASPHATGDSEAGRRSPTGSQDVKTSNKRSDARSVPAAERDTETQKRDEPVTQRERPVRAAKESSEQTVDASAAMQLYHRELMREVDSCLQAGRSVSASSAWAPPSASSAALILDSQPSATSHSAASSHLASSSSALPSSSFTSSLSSTSSSSPATPFGRDTLRAAADPDSMASATRQSLSAAPVQPLSPPQPAARAVYPLSPLAAKELAAGGAGSGGLSPSARAGTAAAEADAQGDSAGRSASATRQEDQRQEHSRNKADVDGDPEEKAAVATPSHGGERTQETGETTWGRVGRVAQGGAAEKRKGRKEEETQANGAASLEQETTTNLVNKKRKEREDGGEKARPHGKAPRSYKEADAVARELARSSEGERDRGPHSQTGAPARDATAAERTQREGCAIETEMQQGVLNVGSNVGSKSRTKRTAERSHENAESKGLRKTKMAKRDGHGRGQAGSHAAGEGPREELEAPNGAGDTKGSKSVESKRGRAVKKEGRGKRQRAPGVDCAGDGERKPQGEGERGKRDKAEAGGGRKEAGRVPVRVIEDDDSHVSGDATHEPERRGTQAHVRFQNGTAAHPPAAKEVIVIDEDSPDMPELRAEPSLPASSQRAKVRSKTGSVAHKAAAAAELAHSRDPSAVVGWSSASAKPPGTGLPGGTVPSSPVLSGSPFKRTFFPSPRVPGGFRLDVPEGEAAFCLVWGAHPAEARPGPSAPDGVPSGRPSATPGSDDAGAPASPSAPQSGSGGVCPLHGPSAGAAAAGGRRAGERRASAAAETGRDAAAERRRAEEAGPKTPGGSSCSSCLKIVSLFRQFCFARRAPDGSLQPLGLAAASSQPAPSSPTRRASSSAFPPLSSSVSVPSSTPPSPPGWSRWVFSPRQKALVRRGSLLHVHWRFASGEPKAGLGLAPLSGKGREARSERASSRAQGPEAGVAAETAPPRDPASACARTKQSGGASRKGGAESGAAEGGGGGVTVSRAAPSDSQRGNTPLGEAEEGREKPGAPESPLKLSSLVAGWSATYTCLEGHLFDRAYDELEAGRWCSVCSAAALLTSAAKRRAMRHDRHVEEKFRERQQKLIQEAHQQFAATAAVISGTPGTGGSGGSRPIPPCMARRRGVAGAVPFATAVGQGPAHATGRGGASRTEASAECFRHLFAGLDKDVQERLRMQAQEDVRLFSSSSGRRKEAAKPPGSPIVSYATQYPPTVSAAAAATAAAFAARAAGGAATVGGEGCAGAGRRDAAGAESTHGGSGEPAAACSGKTKTSKDEGTSSLHPAAREGSGGEGGEDRGSASGKALTEEQALAVRRVLACKQNSAWYILQIEQPSKETAPHVLRSQARAAFRHLALLVHPDKNPHPRAADAMRAVTGAFQQIAGKR</sequence>
<feature type="compositionally biased region" description="Basic and acidic residues" evidence="1">
    <location>
        <begin position="580"/>
        <end position="632"/>
    </location>
</feature>
<feature type="region of interest" description="Disordered" evidence="1">
    <location>
        <begin position="784"/>
        <end position="808"/>
    </location>
</feature>
<feature type="compositionally biased region" description="Polar residues" evidence="1">
    <location>
        <begin position="1496"/>
        <end position="1510"/>
    </location>
</feature>
<feature type="region of interest" description="Disordered" evidence="1">
    <location>
        <begin position="1756"/>
        <end position="2212"/>
    </location>
</feature>
<feature type="compositionally biased region" description="Low complexity" evidence="1">
    <location>
        <begin position="322"/>
        <end position="331"/>
    </location>
</feature>
<feature type="region of interest" description="Disordered" evidence="1">
    <location>
        <begin position="571"/>
        <end position="704"/>
    </location>
</feature>
<feature type="compositionally biased region" description="Basic and acidic residues" evidence="1">
    <location>
        <begin position="1899"/>
        <end position="1922"/>
    </location>
</feature>
<feature type="region of interest" description="Disordered" evidence="1">
    <location>
        <begin position="322"/>
        <end position="358"/>
    </location>
</feature>
<feature type="compositionally biased region" description="Polar residues" evidence="1">
    <location>
        <begin position="1431"/>
        <end position="1440"/>
    </location>
</feature>
<evidence type="ECO:0008006" key="4">
    <source>
        <dbReference type="Google" id="ProtNLM"/>
    </source>
</evidence>
<feature type="compositionally biased region" description="Basic and acidic residues" evidence="1">
    <location>
        <begin position="1969"/>
        <end position="1982"/>
    </location>
</feature>
<feature type="region of interest" description="Disordered" evidence="1">
    <location>
        <begin position="2717"/>
        <end position="2736"/>
    </location>
</feature>
<feature type="region of interest" description="Disordered" evidence="1">
    <location>
        <begin position="1"/>
        <end position="29"/>
    </location>
</feature>
<feature type="region of interest" description="Disordered" evidence="1">
    <location>
        <begin position="1143"/>
        <end position="1357"/>
    </location>
</feature>
<feature type="compositionally biased region" description="Low complexity" evidence="1">
    <location>
        <begin position="977"/>
        <end position="988"/>
    </location>
</feature>
<feature type="compositionally biased region" description="Basic and acidic residues" evidence="1">
    <location>
        <begin position="2093"/>
        <end position="2107"/>
    </location>
</feature>
<dbReference type="STRING" id="94643.A0A2A9MIS9"/>
<evidence type="ECO:0000313" key="2">
    <source>
        <dbReference type="EMBL" id="PFH35310.1"/>
    </source>
</evidence>
<feature type="compositionally biased region" description="Low complexity" evidence="1">
    <location>
        <begin position="2372"/>
        <end position="2403"/>
    </location>
</feature>
<feature type="compositionally biased region" description="Basic and acidic residues" evidence="1">
    <location>
        <begin position="1848"/>
        <end position="1858"/>
    </location>
</feature>
<feature type="region of interest" description="Disordered" evidence="1">
    <location>
        <begin position="241"/>
        <end position="262"/>
    </location>
</feature>
<feature type="compositionally biased region" description="Basic and acidic residues" evidence="1">
    <location>
        <begin position="1793"/>
        <end position="1816"/>
    </location>
</feature>
<organism evidence="2 3">
    <name type="scientific">Besnoitia besnoiti</name>
    <name type="common">Apicomplexan protozoan</name>
    <dbReference type="NCBI Taxonomy" id="94643"/>
    <lineage>
        <taxon>Eukaryota</taxon>
        <taxon>Sar</taxon>
        <taxon>Alveolata</taxon>
        <taxon>Apicomplexa</taxon>
        <taxon>Conoidasida</taxon>
        <taxon>Coccidia</taxon>
        <taxon>Eucoccidiorida</taxon>
        <taxon>Eimeriorina</taxon>
        <taxon>Sarcocystidae</taxon>
        <taxon>Besnoitia</taxon>
    </lineage>
</organism>
<protein>
    <recommendedName>
        <fullName evidence="4">DnaJ domain-containing protein</fullName>
    </recommendedName>
</protein>
<feature type="compositionally biased region" description="Low complexity" evidence="1">
    <location>
        <begin position="2268"/>
        <end position="2284"/>
    </location>
</feature>
<dbReference type="EMBL" id="NWUJ01000005">
    <property type="protein sequence ID" value="PFH35310.1"/>
    <property type="molecule type" value="Genomic_DNA"/>
</dbReference>
<feature type="region of interest" description="Disordered" evidence="1">
    <location>
        <begin position="1369"/>
        <end position="1618"/>
    </location>
</feature>
<feature type="compositionally biased region" description="Low complexity" evidence="1">
    <location>
        <begin position="680"/>
        <end position="691"/>
    </location>
</feature>
<feature type="compositionally biased region" description="Low complexity" evidence="1">
    <location>
        <begin position="431"/>
        <end position="447"/>
    </location>
</feature>
<feature type="compositionally biased region" description="Basic and acidic residues" evidence="1">
    <location>
        <begin position="2306"/>
        <end position="2333"/>
    </location>
</feature>